<dbReference type="SUPFAM" id="SSF55797">
    <property type="entry name" value="PR-1-like"/>
    <property type="match status" value="1"/>
</dbReference>
<dbReference type="FunFam" id="3.40.33.10:FF:000002">
    <property type="entry name" value="Golgi-associated plant pathogenesis-related protein 1"/>
    <property type="match status" value="1"/>
</dbReference>
<sequence length="181" mass="20713">MRTSRTGLKLDTTFNKQCIDEHNRLRKLHGCPPLFMDRNLAKGAQKYAESLVAKNEMKHDTARDFGENLAYFYNEAELHMLPKAASDMWYNEGKNYSYCSEAPEFGHFTQLVWKETRYAGFGLAMDPSKENVYIVGRYKPKGNISGQYEVNVPHPVDSHDNDEAQVSSSEMEFLNLGNKST</sequence>
<dbReference type="Proteomes" id="UP001497525">
    <property type="component" value="Unassembled WGS sequence"/>
</dbReference>
<protein>
    <recommendedName>
        <fullName evidence="1">SCP domain-containing protein</fullName>
    </recommendedName>
</protein>
<dbReference type="CDD" id="cd05382">
    <property type="entry name" value="CAP_GAPR1-like"/>
    <property type="match status" value="1"/>
</dbReference>
<dbReference type="EMBL" id="CAXLJL010000212">
    <property type="protein sequence ID" value="CAL5134584.1"/>
    <property type="molecule type" value="Genomic_DNA"/>
</dbReference>
<dbReference type="PANTHER" id="PTHR10334">
    <property type="entry name" value="CYSTEINE-RICH SECRETORY PROTEIN-RELATED"/>
    <property type="match status" value="1"/>
</dbReference>
<organism evidence="2 3">
    <name type="scientific">Calicophoron daubneyi</name>
    <name type="common">Rumen fluke</name>
    <name type="synonym">Paramphistomum daubneyi</name>
    <dbReference type="NCBI Taxonomy" id="300641"/>
    <lineage>
        <taxon>Eukaryota</taxon>
        <taxon>Metazoa</taxon>
        <taxon>Spiralia</taxon>
        <taxon>Lophotrochozoa</taxon>
        <taxon>Platyhelminthes</taxon>
        <taxon>Trematoda</taxon>
        <taxon>Digenea</taxon>
        <taxon>Plagiorchiida</taxon>
        <taxon>Pronocephalata</taxon>
        <taxon>Paramphistomoidea</taxon>
        <taxon>Paramphistomidae</taxon>
        <taxon>Calicophoron</taxon>
    </lineage>
</organism>
<dbReference type="GO" id="GO:0005576">
    <property type="term" value="C:extracellular region"/>
    <property type="evidence" value="ECO:0007669"/>
    <property type="project" value="InterPro"/>
</dbReference>
<dbReference type="InterPro" id="IPR014044">
    <property type="entry name" value="CAP_dom"/>
</dbReference>
<proteinExistence type="predicted"/>
<reference evidence="2" key="1">
    <citation type="submission" date="2024-06" db="EMBL/GenBank/DDBJ databases">
        <authorList>
            <person name="Liu X."/>
            <person name="Lenzi L."/>
            <person name="Haldenby T S."/>
            <person name="Uol C."/>
        </authorList>
    </citation>
    <scope>NUCLEOTIDE SEQUENCE</scope>
</reference>
<dbReference type="PRINTS" id="PR00837">
    <property type="entry name" value="V5TPXLIKE"/>
</dbReference>
<dbReference type="Pfam" id="PF00188">
    <property type="entry name" value="CAP"/>
    <property type="match status" value="1"/>
</dbReference>
<evidence type="ECO:0000313" key="2">
    <source>
        <dbReference type="EMBL" id="CAL5134584.1"/>
    </source>
</evidence>
<gene>
    <name evidence="2" type="ORF">CDAUBV1_LOCUS8367</name>
</gene>
<dbReference type="SMART" id="SM00198">
    <property type="entry name" value="SCP"/>
    <property type="match status" value="1"/>
</dbReference>
<name>A0AAV2TEM9_CALDB</name>
<evidence type="ECO:0000259" key="1">
    <source>
        <dbReference type="SMART" id="SM00198"/>
    </source>
</evidence>
<feature type="domain" description="SCP" evidence="1">
    <location>
        <begin position="13"/>
        <end position="146"/>
    </location>
</feature>
<dbReference type="PROSITE" id="PS01009">
    <property type="entry name" value="CRISP_1"/>
    <property type="match status" value="1"/>
</dbReference>
<dbReference type="Gene3D" id="3.40.33.10">
    <property type="entry name" value="CAP"/>
    <property type="match status" value="1"/>
</dbReference>
<comment type="caution">
    <text evidence="2">The sequence shown here is derived from an EMBL/GenBank/DDBJ whole genome shotgun (WGS) entry which is preliminary data.</text>
</comment>
<accession>A0AAV2TEM9</accession>
<dbReference type="InterPro" id="IPR034113">
    <property type="entry name" value="SCP_GAPR1-like"/>
</dbReference>
<evidence type="ECO:0000313" key="3">
    <source>
        <dbReference type="Proteomes" id="UP001497525"/>
    </source>
</evidence>
<dbReference type="AlphaFoldDB" id="A0AAV2TEM9"/>
<dbReference type="InterPro" id="IPR018244">
    <property type="entry name" value="Allrgn_V5/Tpx1_CS"/>
</dbReference>
<dbReference type="InterPro" id="IPR035940">
    <property type="entry name" value="CAP_sf"/>
</dbReference>
<dbReference type="InterPro" id="IPR001283">
    <property type="entry name" value="CRISP-related"/>
</dbReference>